<dbReference type="Proteomes" id="UP001233999">
    <property type="component" value="Unassembled WGS sequence"/>
</dbReference>
<organism evidence="1 2">
    <name type="scientific">Diploptera punctata</name>
    <name type="common">Pacific beetle cockroach</name>
    <dbReference type="NCBI Taxonomy" id="6984"/>
    <lineage>
        <taxon>Eukaryota</taxon>
        <taxon>Metazoa</taxon>
        <taxon>Ecdysozoa</taxon>
        <taxon>Arthropoda</taxon>
        <taxon>Hexapoda</taxon>
        <taxon>Insecta</taxon>
        <taxon>Pterygota</taxon>
        <taxon>Neoptera</taxon>
        <taxon>Polyneoptera</taxon>
        <taxon>Dictyoptera</taxon>
        <taxon>Blattodea</taxon>
        <taxon>Blaberoidea</taxon>
        <taxon>Blaberidae</taxon>
        <taxon>Diplopterinae</taxon>
        <taxon>Diploptera</taxon>
    </lineage>
</organism>
<comment type="caution">
    <text evidence="1">The sequence shown here is derived from an EMBL/GenBank/DDBJ whole genome shotgun (WGS) entry which is preliminary data.</text>
</comment>
<dbReference type="EMBL" id="JASPKZ010001203">
    <property type="protein sequence ID" value="KAJ9598612.1"/>
    <property type="molecule type" value="Genomic_DNA"/>
</dbReference>
<feature type="non-terminal residue" evidence="1">
    <location>
        <position position="1"/>
    </location>
</feature>
<sequence length="110" mass="12715">TILQTTTTHDRQNHGRWTSRRVFLISTVFKHDNLHHINHRIYACRLVSHNMGNLVAVRSFKGFLGLTSHGGLEKDVNSIYDFLVDSRYFERAFNFNDNSVSGLLLTPQNQ</sequence>
<protein>
    <submittedName>
        <fullName evidence="1">Uncharacterized protein</fullName>
    </submittedName>
</protein>
<reference evidence="1" key="2">
    <citation type="submission" date="2023-05" db="EMBL/GenBank/DDBJ databases">
        <authorList>
            <person name="Fouks B."/>
        </authorList>
    </citation>
    <scope>NUCLEOTIDE SEQUENCE</scope>
    <source>
        <strain evidence="1">Stay&amp;Tobe</strain>
        <tissue evidence="1">Testes</tissue>
    </source>
</reference>
<evidence type="ECO:0000313" key="1">
    <source>
        <dbReference type="EMBL" id="KAJ9598612.1"/>
    </source>
</evidence>
<dbReference type="AlphaFoldDB" id="A0AAD8AGJ0"/>
<proteinExistence type="predicted"/>
<keyword evidence="2" id="KW-1185">Reference proteome</keyword>
<name>A0AAD8AGJ0_DIPPU</name>
<reference evidence="1" key="1">
    <citation type="journal article" date="2023" name="IScience">
        <title>Live-bearing cockroach genome reveals convergent evolutionary mechanisms linked to viviparity in insects and beyond.</title>
        <authorList>
            <person name="Fouks B."/>
            <person name="Harrison M.C."/>
            <person name="Mikhailova A.A."/>
            <person name="Marchal E."/>
            <person name="English S."/>
            <person name="Carruthers M."/>
            <person name="Jennings E.C."/>
            <person name="Chiamaka E.L."/>
            <person name="Frigard R.A."/>
            <person name="Pippel M."/>
            <person name="Attardo G.M."/>
            <person name="Benoit J.B."/>
            <person name="Bornberg-Bauer E."/>
            <person name="Tobe S.S."/>
        </authorList>
    </citation>
    <scope>NUCLEOTIDE SEQUENCE</scope>
    <source>
        <strain evidence="1">Stay&amp;Tobe</strain>
    </source>
</reference>
<evidence type="ECO:0000313" key="2">
    <source>
        <dbReference type="Proteomes" id="UP001233999"/>
    </source>
</evidence>
<accession>A0AAD8AGJ0</accession>
<feature type="non-terminal residue" evidence="1">
    <location>
        <position position="110"/>
    </location>
</feature>
<gene>
    <name evidence="1" type="ORF">L9F63_010702</name>
</gene>